<keyword evidence="2" id="KW-1185">Reference proteome</keyword>
<evidence type="ECO:0000313" key="1">
    <source>
        <dbReference type="EMBL" id="AKF28773.1"/>
    </source>
</evidence>
<dbReference type="HOGENOM" id="CLU_2449620_0_0_11"/>
<organism evidence="1 2">
    <name type="scientific">[Brevibacterium] flavum</name>
    <dbReference type="NCBI Taxonomy" id="92706"/>
    <lineage>
        <taxon>Bacteria</taxon>
        <taxon>Bacillati</taxon>
        <taxon>Actinomycetota</taxon>
        <taxon>Actinomycetes</taxon>
        <taxon>Mycobacteriales</taxon>
        <taxon>Corynebacteriaceae</taxon>
        <taxon>Corynebacterium</taxon>
    </lineage>
</organism>
<dbReference type="AlphaFoldDB" id="A0A0F6WRW7"/>
<evidence type="ECO:0000313" key="2">
    <source>
        <dbReference type="Proteomes" id="UP000034037"/>
    </source>
</evidence>
<dbReference type="PATRIC" id="fig|92706.3.peg.3193"/>
<accession>A0A0F6WRW7</accession>
<name>A0A0F6WRW7_9CORY</name>
<dbReference type="RefSeq" id="WP_003859519.1">
    <property type="nucleotide sequence ID" value="NZ_CP011309.1"/>
</dbReference>
<reference evidence="1 2" key="1">
    <citation type="submission" date="2015-04" db="EMBL/GenBank/DDBJ databases">
        <title>Complete Genome Sequence of Brevibacterium flavum ATCC 15168.</title>
        <authorList>
            <person name="Ahn J."/>
            <person name="Park G."/>
            <person name="Jeon W."/>
            <person name="Jang Y."/>
            <person name="Jang M."/>
            <person name="Lee H."/>
            <person name="Lee H."/>
        </authorList>
    </citation>
    <scope>NUCLEOTIDE SEQUENCE [LARGE SCALE GENOMIC DNA]</scope>
    <source>
        <strain evidence="1 2">ATCC 15168</strain>
    </source>
</reference>
<sequence>MSEIVSCRFTVSGVRSDRDVKKALQSLYDIFADHGLGQAAFEITGDEHAELIVKHLVSVKPDPAIIDQALARAGKYRVISSDLHSDHSGPTG</sequence>
<proteinExistence type="predicted"/>
<dbReference type="EMBL" id="CP011309">
    <property type="protein sequence ID" value="AKF28773.1"/>
    <property type="molecule type" value="Genomic_DNA"/>
</dbReference>
<dbReference type="Proteomes" id="UP000034037">
    <property type="component" value="Chromosome"/>
</dbReference>
<protein>
    <submittedName>
        <fullName evidence="1">Aldehyde dehydrogenase</fullName>
    </submittedName>
</protein>
<gene>
    <name evidence="1" type="ORF">YH66_15185</name>
</gene>